<keyword evidence="3" id="KW-1185">Reference proteome</keyword>
<dbReference type="NCBIfam" id="NF037970">
    <property type="entry name" value="vanZ_1"/>
    <property type="match status" value="1"/>
</dbReference>
<name>A0A5C8GEX1_9BACT</name>
<proteinExistence type="predicted"/>
<reference evidence="3" key="1">
    <citation type="submission" date="2019-05" db="EMBL/GenBank/DDBJ databases">
        <title>Prevotella brunnea sp. nov., isolated from a wound of a patient.</title>
        <authorList>
            <person name="Buhl M."/>
        </authorList>
    </citation>
    <scope>NUCLEOTIDE SEQUENCE [LARGE SCALE GENOMIC DNA]</scope>
    <source>
        <strain evidence="3">A2672</strain>
    </source>
</reference>
<feature type="transmembrane region" description="Helical" evidence="1">
    <location>
        <begin position="42"/>
        <end position="61"/>
    </location>
</feature>
<sequence length="130" mass="15141">MKLVLRFLRAYPLTILFLLVIWYLCFMDVPETPLQNVALIDKWTHCALYLVLGLLFSFEFLRTRPKASFLRLLLWIWLFPVCMGGLIELLQAYCTGGRRSGEWMDFVADAMGSTIAFLICTLWARRRAKA</sequence>
<keyword evidence="1" id="KW-0812">Transmembrane</keyword>
<feature type="transmembrane region" description="Helical" evidence="1">
    <location>
        <begin position="73"/>
        <end position="94"/>
    </location>
</feature>
<dbReference type="PANTHER" id="PTHR28008:SF1">
    <property type="entry name" value="DOMAIN PROTEIN, PUTATIVE (AFU_ORTHOLOGUE AFUA_3G10980)-RELATED"/>
    <property type="match status" value="1"/>
</dbReference>
<keyword evidence="1" id="KW-0472">Membrane</keyword>
<keyword evidence="1" id="KW-1133">Transmembrane helix</keyword>
<dbReference type="OrthoDB" id="1524985at2"/>
<dbReference type="PANTHER" id="PTHR28008">
    <property type="entry name" value="DOMAIN PROTEIN, PUTATIVE (AFU_ORTHOLOGUE AFUA_3G10980)-RELATED"/>
    <property type="match status" value="1"/>
</dbReference>
<protein>
    <submittedName>
        <fullName evidence="2">Antibiotic resistance protein VanZ</fullName>
    </submittedName>
</protein>
<gene>
    <name evidence="2" type="ORF">ETF27_08320</name>
</gene>
<evidence type="ECO:0000313" key="2">
    <source>
        <dbReference type="EMBL" id="TXJ60460.1"/>
    </source>
</evidence>
<organism evidence="2 3">
    <name type="scientific">Prevotella brunnea</name>
    <dbReference type="NCBI Taxonomy" id="2508867"/>
    <lineage>
        <taxon>Bacteria</taxon>
        <taxon>Pseudomonadati</taxon>
        <taxon>Bacteroidota</taxon>
        <taxon>Bacteroidia</taxon>
        <taxon>Bacteroidales</taxon>
        <taxon>Prevotellaceae</taxon>
        <taxon>Prevotella</taxon>
    </lineage>
</organism>
<feature type="transmembrane region" description="Helical" evidence="1">
    <location>
        <begin position="12"/>
        <end position="30"/>
    </location>
</feature>
<dbReference type="Proteomes" id="UP000321612">
    <property type="component" value="Unassembled WGS sequence"/>
</dbReference>
<evidence type="ECO:0000313" key="3">
    <source>
        <dbReference type="Proteomes" id="UP000321612"/>
    </source>
</evidence>
<comment type="caution">
    <text evidence="2">The sequence shown here is derived from an EMBL/GenBank/DDBJ whole genome shotgun (WGS) entry which is preliminary data.</text>
</comment>
<dbReference type="EMBL" id="SDIK01000059">
    <property type="protein sequence ID" value="TXJ60460.1"/>
    <property type="molecule type" value="Genomic_DNA"/>
</dbReference>
<dbReference type="RefSeq" id="WP_130830598.1">
    <property type="nucleotide sequence ID" value="NZ_SDIK01000059.1"/>
</dbReference>
<evidence type="ECO:0000256" key="1">
    <source>
        <dbReference type="SAM" id="Phobius"/>
    </source>
</evidence>
<accession>A0A5C8GEX1</accession>
<feature type="transmembrane region" description="Helical" evidence="1">
    <location>
        <begin position="106"/>
        <end position="124"/>
    </location>
</feature>
<dbReference type="AlphaFoldDB" id="A0A5C8GEX1"/>